<comment type="subcellular location">
    <subcellularLocation>
        <location evidence="1">Membrane</location>
    </subcellularLocation>
</comment>
<dbReference type="GO" id="GO:0016020">
    <property type="term" value="C:membrane"/>
    <property type="evidence" value="ECO:0007669"/>
    <property type="project" value="UniProtKB-SubCell"/>
</dbReference>
<dbReference type="PANTHER" id="PTHR31234">
    <property type="entry name" value="LATE EMBRYOGENESIS ABUNDANT (LEA) HYDROXYPROLINE-RICH GLYCOPROTEIN FAMILY"/>
    <property type="match status" value="1"/>
</dbReference>
<dbReference type="InterPro" id="IPR044839">
    <property type="entry name" value="NDR1-like"/>
</dbReference>
<dbReference type="EMBL" id="HG739144">
    <property type="protein sequence ID" value="CDP11794.1"/>
    <property type="molecule type" value="Genomic_DNA"/>
</dbReference>
<dbReference type="InParanoid" id="A0A068UU77"/>
<evidence type="ECO:0000313" key="4">
    <source>
        <dbReference type="EMBL" id="CDP11794.1"/>
    </source>
</evidence>
<gene>
    <name evidence="4" type="ORF">GSCOC_T00035036001</name>
</gene>
<reference evidence="5" key="1">
    <citation type="journal article" date="2014" name="Science">
        <title>The coffee genome provides insight into the convergent evolution of caffeine biosynthesis.</title>
        <authorList>
            <person name="Denoeud F."/>
            <person name="Carretero-Paulet L."/>
            <person name="Dereeper A."/>
            <person name="Droc G."/>
            <person name="Guyot R."/>
            <person name="Pietrella M."/>
            <person name="Zheng C."/>
            <person name="Alberti A."/>
            <person name="Anthony F."/>
            <person name="Aprea G."/>
            <person name="Aury J.M."/>
            <person name="Bento P."/>
            <person name="Bernard M."/>
            <person name="Bocs S."/>
            <person name="Campa C."/>
            <person name="Cenci A."/>
            <person name="Combes M.C."/>
            <person name="Crouzillat D."/>
            <person name="Da Silva C."/>
            <person name="Daddiego L."/>
            <person name="De Bellis F."/>
            <person name="Dussert S."/>
            <person name="Garsmeur O."/>
            <person name="Gayraud T."/>
            <person name="Guignon V."/>
            <person name="Jahn K."/>
            <person name="Jamilloux V."/>
            <person name="Joet T."/>
            <person name="Labadie K."/>
            <person name="Lan T."/>
            <person name="Leclercq J."/>
            <person name="Lepelley M."/>
            <person name="Leroy T."/>
            <person name="Li L.T."/>
            <person name="Librado P."/>
            <person name="Lopez L."/>
            <person name="Munoz A."/>
            <person name="Noel B."/>
            <person name="Pallavicini A."/>
            <person name="Perrotta G."/>
            <person name="Poncet V."/>
            <person name="Pot D."/>
            <person name="Priyono X."/>
            <person name="Rigoreau M."/>
            <person name="Rouard M."/>
            <person name="Rozas J."/>
            <person name="Tranchant-Dubreuil C."/>
            <person name="VanBuren R."/>
            <person name="Zhang Q."/>
            <person name="Andrade A.C."/>
            <person name="Argout X."/>
            <person name="Bertrand B."/>
            <person name="de Kochko A."/>
            <person name="Graziosi G."/>
            <person name="Henry R.J."/>
            <person name="Jayarama X."/>
            <person name="Ming R."/>
            <person name="Nagai C."/>
            <person name="Rounsley S."/>
            <person name="Sankoff D."/>
            <person name="Giuliano G."/>
            <person name="Albert V.A."/>
            <person name="Wincker P."/>
            <person name="Lashermes P."/>
        </authorList>
    </citation>
    <scope>NUCLEOTIDE SEQUENCE [LARGE SCALE GENOMIC DNA]</scope>
    <source>
        <strain evidence="5">cv. DH200-94</strain>
    </source>
</reference>
<dbReference type="PhylomeDB" id="A0A068UU77"/>
<evidence type="ECO:0000256" key="2">
    <source>
        <dbReference type="ARBA" id="ARBA00023136"/>
    </source>
</evidence>
<accession>A0A068UU77</accession>
<dbReference type="Gramene" id="CDP11794">
    <property type="protein sequence ID" value="CDP11794"/>
    <property type="gene ID" value="GSCOC_T00035036001"/>
</dbReference>
<protein>
    <recommendedName>
        <fullName evidence="6">Late embryogenesis abundant protein LEA-2 subgroup domain-containing protein</fullName>
    </recommendedName>
</protein>
<evidence type="ECO:0008006" key="6">
    <source>
        <dbReference type="Google" id="ProtNLM"/>
    </source>
</evidence>
<keyword evidence="3" id="KW-1133">Transmembrane helix</keyword>
<dbReference type="Proteomes" id="UP000295252">
    <property type="component" value="Chromosome VII"/>
</dbReference>
<sequence length="191" mass="20924">MALPRRSKRNLKICCGASAVGLIILVVVSVTLVFTVFKPKDPLIKPLPAKLENVQFQLFPTLSLNATMGINATIYNRNYGGFQFKNSTTFVDYRGMNIAAIPLEEGSVPARGKLNISTIANITAEKLVTSPYFWQDFGSGRLNFTSTANLHGKAVVLNVFKFDAKVFSTCDISVQVLSQEVDVDCTAKLKL</sequence>
<dbReference type="PANTHER" id="PTHR31234:SF65">
    <property type="entry name" value="LATE EMBRYOGENESIS ABUNDANT PROTEIN, LEA_2 SUBGROUP"/>
    <property type="match status" value="1"/>
</dbReference>
<evidence type="ECO:0000256" key="1">
    <source>
        <dbReference type="ARBA" id="ARBA00004370"/>
    </source>
</evidence>
<dbReference type="GO" id="GO:0098542">
    <property type="term" value="P:defense response to other organism"/>
    <property type="evidence" value="ECO:0007669"/>
    <property type="project" value="InterPro"/>
</dbReference>
<evidence type="ECO:0000256" key="3">
    <source>
        <dbReference type="SAM" id="Phobius"/>
    </source>
</evidence>
<keyword evidence="5" id="KW-1185">Reference proteome</keyword>
<name>A0A068UU77_COFCA</name>
<dbReference type="OrthoDB" id="674678at2759"/>
<keyword evidence="3" id="KW-0812">Transmembrane</keyword>
<dbReference type="OMA" id="IFKFPAT"/>
<keyword evidence="2 3" id="KW-0472">Membrane</keyword>
<organism evidence="4 5">
    <name type="scientific">Coffea canephora</name>
    <name type="common">Robusta coffee</name>
    <dbReference type="NCBI Taxonomy" id="49390"/>
    <lineage>
        <taxon>Eukaryota</taxon>
        <taxon>Viridiplantae</taxon>
        <taxon>Streptophyta</taxon>
        <taxon>Embryophyta</taxon>
        <taxon>Tracheophyta</taxon>
        <taxon>Spermatophyta</taxon>
        <taxon>Magnoliopsida</taxon>
        <taxon>eudicotyledons</taxon>
        <taxon>Gunneridae</taxon>
        <taxon>Pentapetalae</taxon>
        <taxon>asterids</taxon>
        <taxon>lamiids</taxon>
        <taxon>Gentianales</taxon>
        <taxon>Rubiaceae</taxon>
        <taxon>Ixoroideae</taxon>
        <taxon>Gardenieae complex</taxon>
        <taxon>Bertiereae - Coffeeae clade</taxon>
        <taxon>Coffeeae</taxon>
        <taxon>Coffea</taxon>
    </lineage>
</organism>
<dbReference type="STRING" id="49390.A0A068UU77"/>
<proteinExistence type="predicted"/>
<dbReference type="AlphaFoldDB" id="A0A068UU77"/>
<evidence type="ECO:0000313" key="5">
    <source>
        <dbReference type="Proteomes" id="UP000295252"/>
    </source>
</evidence>
<feature type="transmembrane region" description="Helical" evidence="3">
    <location>
        <begin position="12"/>
        <end position="37"/>
    </location>
</feature>